<accession>A0A318JK76</accession>
<gene>
    <name evidence="1" type="ORF">DFR42_1011351</name>
</gene>
<proteinExistence type="predicted"/>
<sequence length="101" mass="12467">MRKINLLLYMLLCKITRHLNPEKRKKRRPGMWRKQIFYRKMAIEVMDLQENRLEQGEMQCISLPLFARWWQTEGRKQGNIELFPFKIKNLKINTPCQYIHF</sequence>
<evidence type="ECO:0000313" key="2">
    <source>
        <dbReference type="Proteomes" id="UP000247792"/>
    </source>
</evidence>
<dbReference type="Proteomes" id="UP000247792">
    <property type="component" value="Unassembled WGS sequence"/>
</dbReference>
<evidence type="ECO:0000313" key="1">
    <source>
        <dbReference type="EMBL" id="PXX47753.1"/>
    </source>
</evidence>
<name>A0A318JK76_9BURK</name>
<dbReference type="EMBL" id="QJKB01000001">
    <property type="protein sequence ID" value="PXX47753.1"/>
    <property type="molecule type" value="Genomic_DNA"/>
</dbReference>
<reference evidence="1 2" key="1">
    <citation type="submission" date="2018-05" db="EMBL/GenBank/DDBJ databases">
        <title>Genomic Encyclopedia of Type Strains, Phase IV (KMG-IV): sequencing the most valuable type-strain genomes for metagenomic binning, comparative biology and taxonomic classification.</title>
        <authorList>
            <person name="Goeker M."/>
        </authorList>
    </citation>
    <scope>NUCLEOTIDE SEQUENCE [LARGE SCALE GENOMIC DNA]</scope>
    <source>
        <strain evidence="1 2">DSM 19792</strain>
    </source>
</reference>
<keyword evidence="2" id="KW-1185">Reference proteome</keyword>
<comment type="caution">
    <text evidence="1">The sequence shown here is derived from an EMBL/GenBank/DDBJ whole genome shotgun (WGS) entry which is preliminary data.</text>
</comment>
<protein>
    <submittedName>
        <fullName evidence="1">Uncharacterized protein</fullName>
    </submittedName>
</protein>
<dbReference type="AlphaFoldDB" id="A0A318JK76"/>
<organism evidence="1 2">
    <name type="scientific">Undibacterium pigrum</name>
    <dbReference type="NCBI Taxonomy" id="401470"/>
    <lineage>
        <taxon>Bacteria</taxon>
        <taxon>Pseudomonadati</taxon>
        <taxon>Pseudomonadota</taxon>
        <taxon>Betaproteobacteria</taxon>
        <taxon>Burkholderiales</taxon>
        <taxon>Oxalobacteraceae</taxon>
        <taxon>Undibacterium</taxon>
    </lineage>
</organism>